<comment type="caution">
    <text evidence="4">The sequence shown here is derived from an EMBL/GenBank/DDBJ whole genome shotgun (WGS) entry which is preliminary data.</text>
</comment>
<reference evidence="4 5" key="1">
    <citation type="submission" date="2018-07" db="EMBL/GenBank/DDBJ databases">
        <title>Genomic Encyclopedia of Type Strains, Phase IV (KMG-IV): sequencing the most valuable type-strain genomes for metagenomic binning, comparative biology and taxonomic classification.</title>
        <authorList>
            <person name="Goeker M."/>
        </authorList>
    </citation>
    <scope>NUCLEOTIDE SEQUENCE [LARGE SCALE GENOMIC DNA]</scope>
    <source>
        <strain evidence="4 5">DSM 16500</strain>
    </source>
</reference>
<dbReference type="PROSITE" id="PS00893">
    <property type="entry name" value="NUDIX_BOX"/>
    <property type="match status" value="1"/>
</dbReference>
<comment type="cofactor">
    <cofactor evidence="1">
        <name>Mg(2+)</name>
        <dbReference type="ChEBI" id="CHEBI:18420"/>
    </cofactor>
</comment>
<keyword evidence="2" id="KW-0378">Hydrolase</keyword>
<evidence type="ECO:0000259" key="3">
    <source>
        <dbReference type="PROSITE" id="PS51462"/>
    </source>
</evidence>
<dbReference type="PANTHER" id="PTHR16099:SF5">
    <property type="entry name" value="NUCLEOTIDE TRIPHOSPHATE DIPHOSPHATASE NUDT15"/>
    <property type="match status" value="1"/>
</dbReference>
<dbReference type="InterPro" id="IPR020084">
    <property type="entry name" value="NUDIX_hydrolase_CS"/>
</dbReference>
<evidence type="ECO:0000313" key="5">
    <source>
        <dbReference type="Proteomes" id="UP000254720"/>
    </source>
</evidence>
<dbReference type="AlphaFoldDB" id="A0A370GKN3"/>
<dbReference type="FunFam" id="3.90.79.10:FF:000060">
    <property type="entry name" value="Nudix hydrolase 1"/>
    <property type="match status" value="1"/>
</dbReference>
<dbReference type="PROSITE" id="PS51462">
    <property type="entry name" value="NUDIX"/>
    <property type="match status" value="1"/>
</dbReference>
<dbReference type="InterPro" id="IPR015797">
    <property type="entry name" value="NUDIX_hydrolase-like_dom_sf"/>
</dbReference>
<proteinExistence type="predicted"/>
<evidence type="ECO:0000256" key="2">
    <source>
        <dbReference type="ARBA" id="ARBA00022801"/>
    </source>
</evidence>
<evidence type="ECO:0000256" key="1">
    <source>
        <dbReference type="ARBA" id="ARBA00001946"/>
    </source>
</evidence>
<dbReference type="EMBL" id="QQAX01000010">
    <property type="protein sequence ID" value="RDI43786.1"/>
    <property type="molecule type" value="Genomic_DNA"/>
</dbReference>
<dbReference type="PANTHER" id="PTHR16099">
    <property type="entry name" value="8-OXO-DGTP DIPHOSPHATES NUDT15"/>
    <property type="match status" value="1"/>
</dbReference>
<dbReference type="InterPro" id="IPR000086">
    <property type="entry name" value="NUDIX_hydrolase_dom"/>
</dbReference>
<dbReference type="GO" id="GO:0016787">
    <property type="term" value="F:hydrolase activity"/>
    <property type="evidence" value="ECO:0007669"/>
    <property type="project" value="UniProtKB-KW"/>
</dbReference>
<protein>
    <submittedName>
        <fullName evidence="4">8-oxo-dGTP diphosphatase</fullName>
    </submittedName>
</protein>
<evidence type="ECO:0000313" key="4">
    <source>
        <dbReference type="EMBL" id="RDI43786.1"/>
    </source>
</evidence>
<dbReference type="Gene3D" id="3.90.79.10">
    <property type="entry name" value="Nucleoside Triphosphate Pyrophosphohydrolase"/>
    <property type="match status" value="1"/>
</dbReference>
<sequence length="140" mass="16024">MIFNEHQQVLLGKRLGKHGYGTRAFPGGHLEYKESPFDCAVRETREETGLILNYVNQGPWTNDVFDDGSHYLTLFMLANHPGGIPRVLEPDKCEKWEWFDWNDLPAPLFRTIITLKSNHTDLIKSLKAKAHIGNYGSMLP</sequence>
<feature type="domain" description="Nudix hydrolase" evidence="3">
    <location>
        <begin position="1"/>
        <end position="129"/>
    </location>
</feature>
<name>A0A370GKN3_9COXI</name>
<dbReference type="Proteomes" id="UP000254720">
    <property type="component" value="Unassembled WGS sequence"/>
</dbReference>
<gene>
    <name evidence="4" type="ORF">C8D86_11056</name>
</gene>
<accession>A0A370GKN3</accession>
<dbReference type="Pfam" id="PF00293">
    <property type="entry name" value="NUDIX"/>
    <property type="match status" value="1"/>
</dbReference>
<dbReference type="CDD" id="cd04678">
    <property type="entry name" value="NUDIX_MTH2_Nudt15"/>
    <property type="match status" value="1"/>
</dbReference>
<organism evidence="4 5">
    <name type="scientific">Aquicella lusitana</name>
    <dbReference type="NCBI Taxonomy" id="254246"/>
    <lineage>
        <taxon>Bacteria</taxon>
        <taxon>Pseudomonadati</taxon>
        <taxon>Pseudomonadota</taxon>
        <taxon>Gammaproteobacteria</taxon>
        <taxon>Legionellales</taxon>
        <taxon>Coxiellaceae</taxon>
        <taxon>Aquicella</taxon>
    </lineage>
</organism>
<dbReference type="SUPFAM" id="SSF55811">
    <property type="entry name" value="Nudix"/>
    <property type="match status" value="1"/>
</dbReference>
<keyword evidence="5" id="KW-1185">Reference proteome</keyword>